<keyword evidence="4 7" id="KW-0949">S-adenosyl-L-methionine</keyword>
<dbReference type="InterPro" id="IPR018117">
    <property type="entry name" value="C5_DNA_meth_AS"/>
</dbReference>
<dbReference type="PANTHER" id="PTHR10629">
    <property type="entry name" value="CYTOSINE-SPECIFIC METHYLTRANSFERASE"/>
    <property type="match status" value="1"/>
</dbReference>
<comment type="caution">
    <text evidence="8">The sequence shown here is derived from an EMBL/GenBank/DDBJ whole genome shotgun (WGS) entry which is preliminary data.</text>
</comment>
<dbReference type="GO" id="GO:0009307">
    <property type="term" value="P:DNA restriction-modification system"/>
    <property type="evidence" value="ECO:0007669"/>
    <property type="project" value="UniProtKB-KW"/>
</dbReference>
<dbReference type="GO" id="GO:0032259">
    <property type="term" value="P:methylation"/>
    <property type="evidence" value="ECO:0007669"/>
    <property type="project" value="UniProtKB-KW"/>
</dbReference>
<dbReference type="InterPro" id="IPR029063">
    <property type="entry name" value="SAM-dependent_MTases_sf"/>
</dbReference>
<evidence type="ECO:0000256" key="2">
    <source>
        <dbReference type="ARBA" id="ARBA00022603"/>
    </source>
</evidence>
<dbReference type="PANTHER" id="PTHR10629:SF52">
    <property type="entry name" value="DNA (CYTOSINE-5)-METHYLTRANSFERASE 1"/>
    <property type="match status" value="1"/>
</dbReference>
<accession>A0A733UTG3</accession>
<dbReference type="PROSITE" id="PS51679">
    <property type="entry name" value="SAM_MT_C5"/>
    <property type="match status" value="1"/>
</dbReference>
<feature type="active site" evidence="7">
    <location>
        <position position="81"/>
    </location>
</feature>
<dbReference type="SUPFAM" id="SSF53335">
    <property type="entry name" value="S-adenosyl-L-methionine-dependent methyltransferases"/>
    <property type="match status" value="1"/>
</dbReference>
<dbReference type="Pfam" id="PF00145">
    <property type="entry name" value="DNA_methylase"/>
    <property type="match status" value="1"/>
</dbReference>
<reference evidence="8" key="2">
    <citation type="submission" date="2018-07" db="EMBL/GenBank/DDBJ databases">
        <authorList>
            <consortium name="NCBI Pathogen Detection Project"/>
        </authorList>
    </citation>
    <scope>NUCLEOTIDE SEQUENCE</scope>
    <source>
        <strain evidence="8">10-7935</strain>
    </source>
</reference>
<comment type="similarity">
    <text evidence="7">Belongs to the class I-like SAM-binding methyltransferase superfamily. C5-methyltransferase family.</text>
</comment>
<dbReference type="InterPro" id="IPR001525">
    <property type="entry name" value="C5_MeTfrase"/>
</dbReference>
<evidence type="ECO:0000256" key="1">
    <source>
        <dbReference type="ARBA" id="ARBA00011975"/>
    </source>
</evidence>
<feature type="non-terminal residue" evidence="8">
    <location>
        <position position="100"/>
    </location>
</feature>
<evidence type="ECO:0000313" key="8">
    <source>
        <dbReference type="EMBL" id="HAE6026218.1"/>
    </source>
</evidence>
<dbReference type="EC" id="2.1.1.37" evidence="1"/>
<keyword evidence="5" id="KW-0680">Restriction system</keyword>
<dbReference type="GO" id="GO:0003886">
    <property type="term" value="F:DNA (cytosine-5-)-methyltransferase activity"/>
    <property type="evidence" value="ECO:0007669"/>
    <property type="project" value="UniProtKB-EC"/>
</dbReference>
<keyword evidence="3 7" id="KW-0808">Transferase</keyword>
<name>A0A733UTG3_SALHA</name>
<dbReference type="AlphaFoldDB" id="A0A733UTG3"/>
<evidence type="ECO:0000256" key="4">
    <source>
        <dbReference type="ARBA" id="ARBA00022691"/>
    </source>
</evidence>
<gene>
    <name evidence="8" type="ORF">G4I64_000722</name>
</gene>
<sequence>MSKVKVLDTFAGAGGFSLGFHMAGAEIIGAIEVDSWATETFKFNHPESLVIKKDISQFSDEEILETFKNNKPDIILGGPPCQGFSIANKKNGDHKDPRNS</sequence>
<proteinExistence type="inferred from homology"/>
<keyword evidence="2 7" id="KW-0489">Methyltransferase</keyword>
<evidence type="ECO:0000256" key="3">
    <source>
        <dbReference type="ARBA" id="ARBA00022679"/>
    </source>
</evidence>
<reference evidence="8" key="1">
    <citation type="journal article" date="2018" name="Genome Biol.">
        <title>SKESA: strategic k-mer extension for scrupulous assemblies.</title>
        <authorList>
            <person name="Souvorov A."/>
            <person name="Agarwala R."/>
            <person name="Lipman D.J."/>
        </authorList>
    </citation>
    <scope>NUCLEOTIDE SEQUENCE</scope>
    <source>
        <strain evidence="8">10-7935</strain>
    </source>
</reference>
<evidence type="ECO:0000256" key="5">
    <source>
        <dbReference type="ARBA" id="ARBA00022747"/>
    </source>
</evidence>
<dbReference type="GO" id="GO:0003677">
    <property type="term" value="F:DNA binding"/>
    <property type="evidence" value="ECO:0007669"/>
    <property type="project" value="TreeGrafter"/>
</dbReference>
<organism evidence="8">
    <name type="scientific">Salmonella hadar</name>
    <dbReference type="NCBI Taxonomy" id="149385"/>
    <lineage>
        <taxon>Bacteria</taxon>
        <taxon>Pseudomonadati</taxon>
        <taxon>Pseudomonadota</taxon>
        <taxon>Gammaproteobacteria</taxon>
        <taxon>Enterobacterales</taxon>
        <taxon>Enterobacteriaceae</taxon>
        <taxon>Salmonella</taxon>
    </lineage>
</organism>
<dbReference type="InterPro" id="IPR050390">
    <property type="entry name" value="C5-Methyltransferase"/>
</dbReference>
<evidence type="ECO:0000256" key="6">
    <source>
        <dbReference type="ARBA" id="ARBA00047422"/>
    </source>
</evidence>
<dbReference type="PROSITE" id="PS00094">
    <property type="entry name" value="C5_MTASE_1"/>
    <property type="match status" value="1"/>
</dbReference>
<dbReference type="GO" id="GO:0044027">
    <property type="term" value="P:negative regulation of gene expression via chromosomal CpG island methylation"/>
    <property type="evidence" value="ECO:0007669"/>
    <property type="project" value="TreeGrafter"/>
</dbReference>
<dbReference type="Gene3D" id="3.40.50.150">
    <property type="entry name" value="Vaccinia Virus protein VP39"/>
    <property type="match status" value="1"/>
</dbReference>
<evidence type="ECO:0000256" key="7">
    <source>
        <dbReference type="PROSITE-ProRule" id="PRU01016"/>
    </source>
</evidence>
<protein>
    <recommendedName>
        <fullName evidence="1">DNA (cytosine-5-)-methyltransferase</fullName>
        <ecNumber evidence="1">2.1.1.37</ecNumber>
    </recommendedName>
</protein>
<dbReference type="EMBL" id="DAASLP010000004">
    <property type="protein sequence ID" value="HAE6026218.1"/>
    <property type="molecule type" value="Genomic_DNA"/>
</dbReference>
<comment type="catalytic activity">
    <reaction evidence="6">
        <text>a 2'-deoxycytidine in DNA + S-adenosyl-L-methionine = a 5-methyl-2'-deoxycytidine in DNA + S-adenosyl-L-homocysteine + H(+)</text>
        <dbReference type="Rhea" id="RHEA:13681"/>
        <dbReference type="Rhea" id="RHEA-COMP:11369"/>
        <dbReference type="Rhea" id="RHEA-COMP:11370"/>
        <dbReference type="ChEBI" id="CHEBI:15378"/>
        <dbReference type="ChEBI" id="CHEBI:57856"/>
        <dbReference type="ChEBI" id="CHEBI:59789"/>
        <dbReference type="ChEBI" id="CHEBI:85452"/>
        <dbReference type="ChEBI" id="CHEBI:85454"/>
        <dbReference type="EC" id="2.1.1.37"/>
    </reaction>
</comment>